<evidence type="ECO:0000256" key="1">
    <source>
        <dbReference type="SAM" id="SignalP"/>
    </source>
</evidence>
<dbReference type="RefSeq" id="XP_031064169.1">
    <property type="nucleotide sequence ID" value="XM_031205445.1"/>
</dbReference>
<dbReference type="EMBL" id="JH658280">
    <property type="protein sequence ID" value="EXM02080.1"/>
    <property type="molecule type" value="Genomic_DNA"/>
</dbReference>
<dbReference type="AlphaFoldDB" id="X0KZD8"/>
<organism evidence="2">
    <name type="scientific">Fusarium odoratissimum (strain NRRL 54006)</name>
    <dbReference type="NCBI Taxonomy" id="1089451"/>
    <lineage>
        <taxon>Eukaryota</taxon>
        <taxon>Fungi</taxon>
        <taxon>Dikarya</taxon>
        <taxon>Ascomycota</taxon>
        <taxon>Pezizomycotina</taxon>
        <taxon>Sordariomycetes</taxon>
        <taxon>Hypocreomycetidae</taxon>
        <taxon>Hypocreales</taxon>
        <taxon>Nectriaceae</taxon>
        <taxon>Fusarium</taxon>
        <taxon>Fusarium oxysporum species complex</taxon>
        <taxon>Fusarium oxysporum f. sp. cubense (strain race 4)</taxon>
    </lineage>
</organism>
<accession>X0KZD8</accession>
<feature type="signal peptide" evidence="1">
    <location>
        <begin position="1"/>
        <end position="16"/>
    </location>
</feature>
<reference evidence="2" key="1">
    <citation type="submission" date="2011-11" db="EMBL/GenBank/DDBJ databases">
        <title>The Genome Sequence of Fusarium oxysporum II5.</title>
        <authorList>
            <consortium name="The Broad Institute Genome Sequencing Platform"/>
            <person name="Ma L.-J."/>
            <person name="Gale L.R."/>
            <person name="Schwartz D.C."/>
            <person name="Zhou S."/>
            <person name="Corby-Kistler H."/>
            <person name="Young S.K."/>
            <person name="Zeng Q."/>
            <person name="Gargeya S."/>
            <person name="Fitzgerald M."/>
            <person name="Haas B."/>
            <person name="Abouelleil A."/>
            <person name="Alvarado L."/>
            <person name="Arachchi H.M."/>
            <person name="Berlin A."/>
            <person name="Brown A."/>
            <person name="Chapman S.B."/>
            <person name="Chen Z."/>
            <person name="Dunbar C."/>
            <person name="Freedman E."/>
            <person name="Gearin G."/>
            <person name="Goldberg J."/>
            <person name="Griggs A."/>
            <person name="Gujja S."/>
            <person name="Heiman D."/>
            <person name="Howarth C."/>
            <person name="Larson L."/>
            <person name="Lui A."/>
            <person name="MacDonald P.J.P."/>
            <person name="Montmayeur A."/>
            <person name="Murphy C."/>
            <person name="Neiman D."/>
            <person name="Pearson M."/>
            <person name="Priest M."/>
            <person name="Roberts A."/>
            <person name="Saif S."/>
            <person name="Shea T."/>
            <person name="Shenoy N."/>
            <person name="Sisk P."/>
            <person name="Stolte C."/>
            <person name="Sykes S."/>
            <person name="Wortman J."/>
            <person name="Nusbaum C."/>
            <person name="Birren B."/>
        </authorList>
    </citation>
    <scope>NUCLEOTIDE SEQUENCE [LARGE SCALE GENOMIC DNA]</scope>
    <source>
        <strain evidence="2">54006</strain>
    </source>
</reference>
<protein>
    <recommendedName>
        <fullName evidence="3">Secreted protein</fullName>
    </recommendedName>
</protein>
<gene>
    <name evidence="2" type="ORF">FOIG_06386</name>
</gene>
<sequence>MVRTAWLASAVVIVRGPIITSKCLVLCRRCEGLCETRLEPHWPHCSQNSRCSIWDVACGIIHISNIIRHIPGARKEVEKHIWVSCIIRDRGCQNLWRVMVGTANLIDGAFVRHLWLGTTTDWSNIIRSFCLIILGLGRFSRKTCGPYLLPLLMIARHRSDCAFELLKLAW</sequence>
<feature type="chain" id="PRO_5004943454" description="Secreted protein" evidence="1">
    <location>
        <begin position="17"/>
        <end position="170"/>
    </location>
</feature>
<dbReference type="Proteomes" id="UP000030685">
    <property type="component" value="Unassembled WGS sequence"/>
</dbReference>
<reference evidence="2" key="2">
    <citation type="submission" date="2012-05" db="EMBL/GenBank/DDBJ databases">
        <title>The Genome Annotation of Fusarium oxysporum II5.</title>
        <authorList>
            <consortium name="The Broad Institute Genomics Platform"/>
            <person name="Ma L.-J."/>
            <person name="Corby-Kistler H."/>
            <person name="Broz K."/>
            <person name="Gale L.R."/>
            <person name="Jonkers W."/>
            <person name="O'Donnell K."/>
            <person name="Ploetz R."/>
            <person name="Steinberg C."/>
            <person name="Schwartz D.C."/>
            <person name="VanEtten H."/>
            <person name="Zhou S."/>
            <person name="Young S.K."/>
            <person name="Zeng Q."/>
            <person name="Gargeya S."/>
            <person name="Fitzgerald M."/>
            <person name="Abouelleil A."/>
            <person name="Alvarado L."/>
            <person name="Chapman S.B."/>
            <person name="Gainer-Dewar J."/>
            <person name="Goldberg J."/>
            <person name="Griggs A."/>
            <person name="Gujja S."/>
            <person name="Hansen M."/>
            <person name="Howarth C."/>
            <person name="Imamovic A."/>
            <person name="Ireland A."/>
            <person name="Larimer J."/>
            <person name="McCowan C."/>
            <person name="Murphy C."/>
            <person name="Pearson M."/>
            <person name="Poon T.W."/>
            <person name="Priest M."/>
            <person name="Roberts A."/>
            <person name="Saif S."/>
            <person name="Shea T."/>
            <person name="Sykes S."/>
            <person name="Wortman J."/>
            <person name="Nusbaum C."/>
            <person name="Birren B."/>
        </authorList>
    </citation>
    <scope>NUCLEOTIDE SEQUENCE</scope>
    <source>
        <strain evidence="2">54006</strain>
    </source>
</reference>
<evidence type="ECO:0000313" key="2">
    <source>
        <dbReference type="EMBL" id="EXM02080.1"/>
    </source>
</evidence>
<dbReference type="VEuPathDB" id="FungiDB:FOIG_06386"/>
<dbReference type="HOGENOM" id="CLU_1594610_0_0_1"/>
<evidence type="ECO:0008006" key="3">
    <source>
        <dbReference type="Google" id="ProtNLM"/>
    </source>
</evidence>
<name>X0KZD8_FUSO5</name>
<proteinExistence type="predicted"/>
<dbReference type="GeneID" id="42031561"/>
<keyword evidence="1" id="KW-0732">Signal</keyword>